<dbReference type="OrthoDB" id="16820at2759"/>
<evidence type="ECO:0000256" key="2">
    <source>
        <dbReference type="ARBA" id="ARBA00022630"/>
    </source>
</evidence>
<evidence type="ECO:0000256" key="1">
    <source>
        <dbReference type="ARBA" id="ARBA00007992"/>
    </source>
</evidence>
<proteinExistence type="inferred from homology"/>
<dbReference type="GO" id="GO:0004497">
    <property type="term" value="F:monooxygenase activity"/>
    <property type="evidence" value="ECO:0007669"/>
    <property type="project" value="UniProtKB-KW"/>
</dbReference>
<dbReference type="Pfam" id="PF01494">
    <property type="entry name" value="FAD_binding_3"/>
    <property type="match status" value="2"/>
</dbReference>
<evidence type="ECO:0000256" key="5">
    <source>
        <dbReference type="ARBA" id="ARBA00023033"/>
    </source>
</evidence>
<dbReference type="EMBL" id="NPHW01007234">
    <property type="protein sequence ID" value="OXV05292.1"/>
    <property type="molecule type" value="Genomic_DNA"/>
</dbReference>
<dbReference type="InterPro" id="IPR050493">
    <property type="entry name" value="FAD-dep_Monooxygenase_BioMet"/>
</dbReference>
<evidence type="ECO:0000256" key="4">
    <source>
        <dbReference type="ARBA" id="ARBA00023002"/>
    </source>
</evidence>
<dbReference type="GO" id="GO:0071949">
    <property type="term" value="F:FAD binding"/>
    <property type="evidence" value="ECO:0007669"/>
    <property type="project" value="InterPro"/>
</dbReference>
<comment type="caution">
    <text evidence="7">The sequence shown here is derived from an EMBL/GenBank/DDBJ whole genome shotgun (WGS) entry which is preliminary data.</text>
</comment>
<gene>
    <name evidence="7" type="ORF">Egran_06940</name>
</gene>
<name>A0A232LMC1_9EURO</name>
<dbReference type="SUPFAM" id="SSF51905">
    <property type="entry name" value="FAD/NAD(P)-binding domain"/>
    <property type="match status" value="1"/>
</dbReference>
<feature type="non-terminal residue" evidence="7">
    <location>
        <position position="330"/>
    </location>
</feature>
<keyword evidence="2" id="KW-0285">Flavoprotein</keyword>
<sequence length="330" mass="36563">MALHQYNIHCILYELRPSSTKAGGALMISPNALRLLDRLGIYEDLKLKGYNFERIAFKNAEEVTTDLYYFGDEHLYGYQGLRVYRQVLLTELRNTATRLGIPIVYEKKFSHIVSESTEGVAFAFTDGSTRSADLLLGANGIHSLVRKYIVPNIVPKYMGVVAITCAARKAALQFPAGIDYPLPVSIHGENGAFVIAPQGVDGGEILVGTQQAYPEQDRAGWDALFADKGRLLSLFRTDMQDWPRIAQSALENIPTDTLSIWPFYVVPKLEHWYSPGKRVIILGDAAHAIPPSAGQGACQATEDSFTLATLLARLSSKVPLDDALDFWQRK</sequence>
<dbReference type="PANTHER" id="PTHR13789:SF316">
    <property type="entry name" value="FAD-BINDING DOMAIN-CONTAINING PROTEIN"/>
    <property type="match status" value="1"/>
</dbReference>
<dbReference type="PANTHER" id="PTHR13789">
    <property type="entry name" value="MONOOXYGENASE"/>
    <property type="match status" value="1"/>
</dbReference>
<dbReference type="Proteomes" id="UP000243515">
    <property type="component" value="Unassembled WGS sequence"/>
</dbReference>
<keyword evidence="4" id="KW-0560">Oxidoreductase</keyword>
<evidence type="ECO:0000313" key="7">
    <source>
        <dbReference type="EMBL" id="OXV05292.1"/>
    </source>
</evidence>
<organism evidence="7 8">
    <name type="scientific">Elaphomyces granulatus</name>
    <dbReference type="NCBI Taxonomy" id="519963"/>
    <lineage>
        <taxon>Eukaryota</taxon>
        <taxon>Fungi</taxon>
        <taxon>Dikarya</taxon>
        <taxon>Ascomycota</taxon>
        <taxon>Pezizomycotina</taxon>
        <taxon>Eurotiomycetes</taxon>
        <taxon>Eurotiomycetidae</taxon>
        <taxon>Eurotiales</taxon>
        <taxon>Elaphomycetaceae</taxon>
        <taxon>Elaphomyces</taxon>
    </lineage>
</organism>
<keyword evidence="3" id="KW-0274">FAD</keyword>
<dbReference type="InterPro" id="IPR036188">
    <property type="entry name" value="FAD/NAD-bd_sf"/>
</dbReference>
<keyword evidence="5" id="KW-0503">Monooxygenase</keyword>
<comment type="similarity">
    <text evidence="1">Belongs to the paxM FAD-dependent monooxygenase family.</text>
</comment>
<protein>
    <recommendedName>
        <fullName evidence="6">FAD-binding domain-containing protein</fullName>
    </recommendedName>
</protein>
<feature type="domain" description="FAD-binding" evidence="6">
    <location>
        <begin position="3"/>
        <end position="149"/>
    </location>
</feature>
<dbReference type="AlphaFoldDB" id="A0A232LMC1"/>
<reference evidence="7 8" key="1">
    <citation type="journal article" date="2015" name="Environ. Microbiol.">
        <title>Metagenome sequence of Elaphomyces granulatus from sporocarp tissue reveals Ascomycota ectomycorrhizal fingerprints of genome expansion and a Proteobacteria-rich microbiome.</title>
        <authorList>
            <person name="Quandt C.A."/>
            <person name="Kohler A."/>
            <person name="Hesse C.N."/>
            <person name="Sharpton T.J."/>
            <person name="Martin F."/>
            <person name="Spatafora J.W."/>
        </authorList>
    </citation>
    <scope>NUCLEOTIDE SEQUENCE [LARGE SCALE GENOMIC DNA]</scope>
    <source>
        <strain evidence="7 8">OSC145934</strain>
    </source>
</reference>
<dbReference type="InterPro" id="IPR002938">
    <property type="entry name" value="FAD-bd"/>
</dbReference>
<dbReference type="PRINTS" id="PR00420">
    <property type="entry name" value="RNGMNOXGNASE"/>
</dbReference>
<feature type="domain" description="FAD-binding" evidence="6">
    <location>
        <begin position="269"/>
        <end position="313"/>
    </location>
</feature>
<evidence type="ECO:0000256" key="3">
    <source>
        <dbReference type="ARBA" id="ARBA00022827"/>
    </source>
</evidence>
<keyword evidence="8" id="KW-1185">Reference proteome</keyword>
<accession>A0A232LMC1</accession>
<dbReference type="Gene3D" id="3.50.50.60">
    <property type="entry name" value="FAD/NAD(P)-binding domain"/>
    <property type="match status" value="1"/>
</dbReference>
<evidence type="ECO:0000313" key="8">
    <source>
        <dbReference type="Proteomes" id="UP000243515"/>
    </source>
</evidence>
<evidence type="ECO:0000259" key="6">
    <source>
        <dbReference type="Pfam" id="PF01494"/>
    </source>
</evidence>